<keyword evidence="2" id="KW-1185">Reference proteome</keyword>
<accession>A0AAN5AME8</accession>
<evidence type="ECO:0000313" key="1">
    <source>
        <dbReference type="EMBL" id="GJM63747.1"/>
    </source>
</evidence>
<reference evidence="1 2" key="1">
    <citation type="submission" date="2021-12" db="EMBL/GenBank/DDBJ databases">
        <title>Genome sequencing of bacteria with rrn-lacking chromosome and rrn-plasmid.</title>
        <authorList>
            <person name="Anda M."/>
            <person name="Iwasaki W."/>
        </authorList>
    </citation>
    <scope>NUCLEOTIDE SEQUENCE [LARGE SCALE GENOMIC DNA]</scope>
    <source>
        <strain evidence="1 2">NBRC 15940</strain>
    </source>
</reference>
<evidence type="ECO:0000313" key="2">
    <source>
        <dbReference type="Proteomes" id="UP001310022"/>
    </source>
</evidence>
<proteinExistence type="predicted"/>
<organism evidence="1 2">
    <name type="scientific">Persicobacter diffluens</name>
    <dbReference type="NCBI Taxonomy" id="981"/>
    <lineage>
        <taxon>Bacteria</taxon>
        <taxon>Pseudomonadati</taxon>
        <taxon>Bacteroidota</taxon>
        <taxon>Cytophagia</taxon>
        <taxon>Cytophagales</taxon>
        <taxon>Persicobacteraceae</taxon>
        <taxon>Persicobacter</taxon>
    </lineage>
</organism>
<sequence length="70" mass="8138">MEKLAIGTIFKLNGRSLKVEQISQQQYGDDPNLYEVYLTDKAIYRNRNIISTHRVNTWIAEGRIEIVANK</sequence>
<dbReference type="RefSeq" id="WP_060688967.1">
    <property type="nucleotide sequence ID" value="NZ_BQKE01000003.1"/>
</dbReference>
<protein>
    <submittedName>
        <fullName evidence="1">Uncharacterized protein</fullName>
    </submittedName>
</protein>
<dbReference type="EMBL" id="BQKE01000003">
    <property type="protein sequence ID" value="GJM63747.1"/>
    <property type="molecule type" value="Genomic_DNA"/>
</dbReference>
<comment type="caution">
    <text evidence="1">The sequence shown here is derived from an EMBL/GenBank/DDBJ whole genome shotgun (WGS) entry which is preliminary data.</text>
</comment>
<dbReference type="AlphaFoldDB" id="A0AAN5AME8"/>
<dbReference type="Proteomes" id="UP001310022">
    <property type="component" value="Unassembled WGS sequence"/>
</dbReference>
<name>A0AAN5AME8_9BACT</name>
<gene>
    <name evidence="1" type="ORF">PEDI_42990</name>
</gene>